<name>A0A8H3FZU2_9LECA</name>
<feature type="compositionally biased region" description="Low complexity" evidence="1">
    <location>
        <begin position="60"/>
        <end position="77"/>
    </location>
</feature>
<evidence type="ECO:0000256" key="1">
    <source>
        <dbReference type="SAM" id="MobiDB-lite"/>
    </source>
</evidence>
<dbReference type="AlphaFoldDB" id="A0A8H3FZU2"/>
<feature type="region of interest" description="Disordered" evidence="1">
    <location>
        <begin position="56"/>
        <end position="86"/>
    </location>
</feature>
<feature type="compositionally biased region" description="Polar residues" evidence="1">
    <location>
        <begin position="242"/>
        <end position="253"/>
    </location>
</feature>
<evidence type="ECO:0000313" key="3">
    <source>
        <dbReference type="Proteomes" id="UP000664534"/>
    </source>
</evidence>
<proteinExistence type="predicted"/>
<accession>A0A8H3FZU2</accession>
<protein>
    <submittedName>
        <fullName evidence="2">Uncharacterized protein</fullName>
    </submittedName>
</protein>
<feature type="region of interest" description="Disordered" evidence="1">
    <location>
        <begin position="1"/>
        <end position="30"/>
    </location>
</feature>
<feature type="compositionally biased region" description="Polar residues" evidence="1">
    <location>
        <begin position="200"/>
        <end position="215"/>
    </location>
</feature>
<reference evidence="2" key="1">
    <citation type="submission" date="2021-03" db="EMBL/GenBank/DDBJ databases">
        <authorList>
            <person name="Tagirdzhanova G."/>
        </authorList>
    </citation>
    <scope>NUCLEOTIDE SEQUENCE</scope>
</reference>
<organism evidence="2 3">
    <name type="scientific">Imshaugia aleurites</name>
    <dbReference type="NCBI Taxonomy" id="172621"/>
    <lineage>
        <taxon>Eukaryota</taxon>
        <taxon>Fungi</taxon>
        <taxon>Dikarya</taxon>
        <taxon>Ascomycota</taxon>
        <taxon>Pezizomycotina</taxon>
        <taxon>Lecanoromycetes</taxon>
        <taxon>OSLEUM clade</taxon>
        <taxon>Lecanoromycetidae</taxon>
        <taxon>Lecanorales</taxon>
        <taxon>Lecanorineae</taxon>
        <taxon>Parmeliaceae</taxon>
        <taxon>Imshaugia</taxon>
    </lineage>
</organism>
<gene>
    <name evidence="2" type="ORF">IMSHALPRED_009541</name>
</gene>
<dbReference type="Proteomes" id="UP000664534">
    <property type="component" value="Unassembled WGS sequence"/>
</dbReference>
<feature type="compositionally biased region" description="Polar residues" evidence="1">
    <location>
        <begin position="171"/>
        <end position="191"/>
    </location>
</feature>
<feature type="region of interest" description="Disordered" evidence="1">
    <location>
        <begin position="164"/>
        <end position="262"/>
    </location>
</feature>
<dbReference type="EMBL" id="CAJPDT010000073">
    <property type="protein sequence ID" value="CAF9933964.1"/>
    <property type="molecule type" value="Genomic_DNA"/>
</dbReference>
<evidence type="ECO:0000313" key="2">
    <source>
        <dbReference type="EMBL" id="CAF9933964.1"/>
    </source>
</evidence>
<comment type="caution">
    <text evidence="2">The sequence shown here is derived from an EMBL/GenBank/DDBJ whole genome shotgun (WGS) entry which is preliminary data.</text>
</comment>
<sequence>MSARSLAQQQVLTQRQQQQGPTAAAQQAAAEKLQMEQQALERDYEQLRQEKLRYEEEQQWEAQQQAQSSFTQPQTQSRFAQEQTRGVRPQQLLEIPQSNAVASSAGQGYNQQSSVPDVQAQNAMSMTLEEAGLSPSLREGYKMQQGGAWTQGRTAPIVQLQKHAEEEGWSAQHQAQPRGASQHTLSESEQQGGAVRVSPAKQNPTAYSAANSNQFDVMAGAPGRGNHRSQPPLTELEHQGSWVESSSPQQDTPLQPPVRGPTPQELEQIAAWQPHGRDSPTRDLTELEQQGSFTLTPDQSQTQLGILLPPQATQAEAVQGAELAHELARRKGAQAELERQYSQLQLQHQQVCHHHPTVPFFHPHCHTHVVFTRHHALSMLFLMTRHSFHAACASALRQL</sequence>
<dbReference type="OrthoDB" id="10631354at2759"/>
<keyword evidence="3" id="KW-1185">Reference proteome</keyword>